<name>A0A0C1Y5M3_9CYAN</name>
<gene>
    <name evidence="1" type="ORF">QQ91_010325</name>
</gene>
<dbReference type="InterPro" id="IPR046038">
    <property type="entry name" value="DUF5996"/>
</dbReference>
<proteinExistence type="predicted"/>
<dbReference type="AlphaFoldDB" id="A0A0C1Y5M3"/>
<reference evidence="1" key="3">
    <citation type="submission" date="2020-02" db="EMBL/GenBank/DDBJ databases">
        <authorList>
            <person name="Sarangi A.N."/>
            <person name="Ghosh S."/>
            <person name="Mukherjee M."/>
            <person name="Tripathy S."/>
        </authorList>
    </citation>
    <scope>NUCLEOTIDE SEQUENCE</scope>
    <source>
        <strain evidence="1">BDU141951</strain>
    </source>
</reference>
<sequence length="304" mass="34444">MTPNPWPELNLDDWQDTCATLHMWTQIVGKIRLVQTPWINHSWHVPLYLTTRGLTTSNIPYGNRVFQMDFDFQQHHLWIGTDTGQSQIIELRPRSVADFYLAVMQALQALDMAIQINTLPNEIPAPIPFEQDTTHASYDPDAVQRFWRVLLQSDRVFKAFRSHFCGKVSPVHFFWGSFDLAVTRFSGRTAPEHPGGVPNLPDDVAKEAYNQEVSSAGFWPGTGLGYPAFYSYAYPTPDGFKDAPVQPDAAFFHEGLGEFILPYDAVRTAGDPDQALLSFLQSTYDAAADLAQWNKAALRQTWFK</sequence>
<reference evidence="1" key="1">
    <citation type="submission" date="2014-11" db="EMBL/GenBank/DDBJ databases">
        <authorList>
            <person name="Malar M.C."/>
            <person name="Sen D."/>
            <person name="Tripathy S."/>
        </authorList>
    </citation>
    <scope>NUCLEOTIDE SEQUENCE</scope>
    <source>
        <strain evidence="1">BDU141951</strain>
    </source>
</reference>
<comment type="caution">
    <text evidence="1">The sequence shown here is derived from an EMBL/GenBank/DDBJ whole genome shotgun (WGS) entry which is preliminary data.</text>
</comment>
<dbReference type="EMBL" id="JTHE02000003">
    <property type="protein sequence ID" value="NEV67512.1"/>
    <property type="molecule type" value="Genomic_DNA"/>
</dbReference>
<organism evidence="1">
    <name type="scientific">Lyngbya confervoides BDU141951</name>
    <dbReference type="NCBI Taxonomy" id="1574623"/>
    <lineage>
        <taxon>Bacteria</taxon>
        <taxon>Bacillati</taxon>
        <taxon>Cyanobacteriota</taxon>
        <taxon>Cyanophyceae</taxon>
        <taxon>Oscillatoriophycideae</taxon>
        <taxon>Oscillatoriales</taxon>
        <taxon>Microcoleaceae</taxon>
        <taxon>Lyngbya</taxon>
    </lineage>
</organism>
<reference evidence="1" key="2">
    <citation type="journal article" date="2015" name="Genome Announc.">
        <title>Draft Genome Sequence of Filamentous Marine Cyanobacterium Lyngbya confervoides Strain BDU141951.</title>
        <authorList>
            <person name="Chandrababunaidu M.M."/>
            <person name="Sen D."/>
            <person name="Tripathy S."/>
        </authorList>
    </citation>
    <scope>NUCLEOTIDE SEQUENCE</scope>
    <source>
        <strain evidence="1">BDU141951</strain>
    </source>
</reference>
<protein>
    <submittedName>
        <fullName evidence="1">Uncharacterized protein</fullName>
    </submittedName>
</protein>
<dbReference type="Pfam" id="PF19459">
    <property type="entry name" value="DUF5996"/>
    <property type="match status" value="1"/>
</dbReference>
<evidence type="ECO:0000313" key="1">
    <source>
        <dbReference type="EMBL" id="NEV67512.1"/>
    </source>
</evidence>
<accession>A0A0C1Y5M3</accession>